<feature type="transmembrane region" description="Helical" evidence="7">
    <location>
        <begin position="45"/>
        <end position="74"/>
    </location>
</feature>
<proteinExistence type="predicted"/>
<comment type="subcellular location">
    <subcellularLocation>
        <location evidence="1">Cell membrane</location>
        <topology evidence="1">Multi-pass membrane protein</topology>
    </subcellularLocation>
</comment>
<keyword evidence="4 7" id="KW-0812">Transmembrane</keyword>
<protein>
    <recommendedName>
        <fullName evidence="9">Major facilitator superfamily (MFS) profile domain-containing protein</fullName>
    </recommendedName>
</protein>
<evidence type="ECO:0000256" key="1">
    <source>
        <dbReference type="ARBA" id="ARBA00004651"/>
    </source>
</evidence>
<keyword evidence="6 7" id="KW-0472">Membrane</keyword>
<evidence type="ECO:0000256" key="2">
    <source>
        <dbReference type="ARBA" id="ARBA00022448"/>
    </source>
</evidence>
<evidence type="ECO:0000256" key="4">
    <source>
        <dbReference type="ARBA" id="ARBA00022692"/>
    </source>
</evidence>
<evidence type="ECO:0000313" key="8">
    <source>
        <dbReference type="EMBL" id="SVD55054.1"/>
    </source>
</evidence>
<evidence type="ECO:0000256" key="6">
    <source>
        <dbReference type="ARBA" id="ARBA00023136"/>
    </source>
</evidence>
<dbReference type="SUPFAM" id="SSF103473">
    <property type="entry name" value="MFS general substrate transporter"/>
    <property type="match status" value="1"/>
</dbReference>
<feature type="transmembrane region" description="Helical" evidence="7">
    <location>
        <begin position="95"/>
        <end position="116"/>
    </location>
</feature>
<dbReference type="PANTHER" id="PTHR23513:SF6">
    <property type="entry name" value="MAJOR FACILITATOR SUPERFAMILY ASSOCIATED DOMAIN-CONTAINING PROTEIN"/>
    <property type="match status" value="1"/>
</dbReference>
<keyword evidence="3" id="KW-1003">Cell membrane</keyword>
<name>A0A382W8R6_9ZZZZ</name>
<dbReference type="EMBL" id="UINC01157843">
    <property type="protein sequence ID" value="SVD55054.1"/>
    <property type="molecule type" value="Genomic_DNA"/>
</dbReference>
<dbReference type="InterPro" id="IPR036259">
    <property type="entry name" value="MFS_trans_sf"/>
</dbReference>
<gene>
    <name evidence="8" type="ORF">METZ01_LOCUS407908</name>
</gene>
<dbReference type="GO" id="GO:0005886">
    <property type="term" value="C:plasma membrane"/>
    <property type="evidence" value="ECO:0007669"/>
    <property type="project" value="UniProtKB-SubCell"/>
</dbReference>
<feature type="transmembrane region" description="Helical" evidence="7">
    <location>
        <begin position="7"/>
        <end position="25"/>
    </location>
</feature>
<dbReference type="Gene3D" id="1.20.1250.20">
    <property type="entry name" value="MFS general substrate transporter like domains"/>
    <property type="match status" value="1"/>
</dbReference>
<keyword evidence="2" id="KW-0813">Transport</keyword>
<evidence type="ECO:0000256" key="3">
    <source>
        <dbReference type="ARBA" id="ARBA00022475"/>
    </source>
</evidence>
<dbReference type="PANTHER" id="PTHR23513">
    <property type="entry name" value="INTEGRAL MEMBRANE EFFLUX PROTEIN-RELATED"/>
    <property type="match status" value="1"/>
</dbReference>
<feature type="non-terminal residue" evidence="8">
    <location>
        <position position="1"/>
    </location>
</feature>
<accession>A0A382W8R6</accession>
<evidence type="ECO:0000256" key="7">
    <source>
        <dbReference type="SAM" id="Phobius"/>
    </source>
</evidence>
<organism evidence="8">
    <name type="scientific">marine metagenome</name>
    <dbReference type="NCBI Taxonomy" id="408172"/>
    <lineage>
        <taxon>unclassified sequences</taxon>
        <taxon>metagenomes</taxon>
        <taxon>ecological metagenomes</taxon>
    </lineage>
</organism>
<dbReference type="AlphaFoldDB" id="A0A382W8R6"/>
<reference evidence="8" key="1">
    <citation type="submission" date="2018-05" db="EMBL/GenBank/DDBJ databases">
        <authorList>
            <person name="Lanie J.A."/>
            <person name="Ng W.-L."/>
            <person name="Kazmierczak K.M."/>
            <person name="Andrzejewski T.M."/>
            <person name="Davidsen T.M."/>
            <person name="Wayne K.J."/>
            <person name="Tettelin H."/>
            <person name="Glass J.I."/>
            <person name="Rusch D."/>
            <person name="Podicherti R."/>
            <person name="Tsui H.-C.T."/>
            <person name="Winkler M.E."/>
        </authorList>
    </citation>
    <scope>NUCLEOTIDE SEQUENCE</scope>
</reference>
<dbReference type="Pfam" id="PF05977">
    <property type="entry name" value="MFS_3"/>
    <property type="match status" value="1"/>
</dbReference>
<dbReference type="InterPro" id="IPR010290">
    <property type="entry name" value="TM_effector"/>
</dbReference>
<evidence type="ECO:0008006" key="9">
    <source>
        <dbReference type="Google" id="ProtNLM"/>
    </source>
</evidence>
<sequence>KGGPDDLGLLMTGMGVGAILGSLTLAKMSNLSNKGYWLLGTSVLWGALVAGFGLATNFIIATIVIGLIGFISAVNMSMNRSLVQLQVEQRMRGRIMSIDMMSHGLMPLGVLPIGYIAETVGIPTGLVVSGLILCISTIILGAMMPKVRSINLGYQGEVT</sequence>
<keyword evidence="5 7" id="KW-1133">Transmembrane helix</keyword>
<evidence type="ECO:0000256" key="5">
    <source>
        <dbReference type="ARBA" id="ARBA00022989"/>
    </source>
</evidence>
<feature type="transmembrane region" description="Helical" evidence="7">
    <location>
        <begin position="122"/>
        <end position="142"/>
    </location>
</feature>